<proteinExistence type="predicted"/>
<dbReference type="EMBL" id="CASHSV030000001">
    <property type="protein sequence ID" value="CAJ2627763.1"/>
    <property type="molecule type" value="Genomic_DNA"/>
</dbReference>
<name>A0ACB0I792_TRIPR</name>
<accession>A0ACB0I792</accession>
<protein>
    <submittedName>
        <fullName evidence="1">Uncharacterized protein</fullName>
    </submittedName>
</protein>
<reference evidence="1" key="1">
    <citation type="submission" date="2023-10" db="EMBL/GenBank/DDBJ databases">
        <authorList>
            <person name="Rodriguez Cubillos JULIANA M."/>
            <person name="De Vega J."/>
        </authorList>
    </citation>
    <scope>NUCLEOTIDE SEQUENCE</scope>
</reference>
<sequence>MSTLAHVKNDDVPSSPQQIIDAIPLTIVHPQHSPMEEQRTKKKGDSSQVSKKSSPFAKKSIVKSKKSKSSKSHTMSELYLDDTTTENVTSKGATPIIETTSKGVESPIQVSEILGKDNPNYVETLGVENPMFSENLGKNVLNATTVVDSSVDDPTKGSKDCVDKNLKETIPETTVVPSIGTFVAPATATSVGTSGIPETVHYTATEKVGTPLVAKSGLMRTVSNLGDYYDKLVREFMVNVADNCDDLQNPEYRQVFVRGKCVHFSPSIINKFLGRSDEEVAELEVTDNDIFLNKIAAVNWVPTTHSSNIAKELARFIYVVGTKARFDYGSYVFDATLEHAVSFALQLPIAFPTLLCGIILDQHPTILVDADVPCRSASELTVSKKLLSRTHVDPGVGTSAQRMTGTLSRKQMISELTETSKSLAERKLQVDLVIAALKAEEEADQAKDEHDGQEEDETSGSDGYTEEMVEDSDESSFI</sequence>
<keyword evidence="2" id="KW-1185">Reference proteome</keyword>
<gene>
    <name evidence="1" type="ORF">MILVUS5_LOCUS153</name>
</gene>
<evidence type="ECO:0000313" key="2">
    <source>
        <dbReference type="Proteomes" id="UP001177021"/>
    </source>
</evidence>
<dbReference type="Proteomes" id="UP001177021">
    <property type="component" value="Unassembled WGS sequence"/>
</dbReference>
<comment type="caution">
    <text evidence="1">The sequence shown here is derived from an EMBL/GenBank/DDBJ whole genome shotgun (WGS) entry which is preliminary data.</text>
</comment>
<organism evidence="1 2">
    <name type="scientific">Trifolium pratense</name>
    <name type="common">Red clover</name>
    <dbReference type="NCBI Taxonomy" id="57577"/>
    <lineage>
        <taxon>Eukaryota</taxon>
        <taxon>Viridiplantae</taxon>
        <taxon>Streptophyta</taxon>
        <taxon>Embryophyta</taxon>
        <taxon>Tracheophyta</taxon>
        <taxon>Spermatophyta</taxon>
        <taxon>Magnoliopsida</taxon>
        <taxon>eudicotyledons</taxon>
        <taxon>Gunneridae</taxon>
        <taxon>Pentapetalae</taxon>
        <taxon>rosids</taxon>
        <taxon>fabids</taxon>
        <taxon>Fabales</taxon>
        <taxon>Fabaceae</taxon>
        <taxon>Papilionoideae</taxon>
        <taxon>50 kb inversion clade</taxon>
        <taxon>NPAAA clade</taxon>
        <taxon>Hologalegina</taxon>
        <taxon>IRL clade</taxon>
        <taxon>Trifolieae</taxon>
        <taxon>Trifolium</taxon>
    </lineage>
</organism>
<evidence type="ECO:0000313" key="1">
    <source>
        <dbReference type="EMBL" id="CAJ2627763.1"/>
    </source>
</evidence>